<reference evidence="2 3" key="1">
    <citation type="submission" date="2021-08" db="EMBL/GenBank/DDBJ databases">
        <title>Draft Genome Sequence of Phanerochaete sordida strain YK-624.</title>
        <authorList>
            <person name="Mori T."/>
            <person name="Dohra H."/>
            <person name="Suzuki T."/>
            <person name="Kawagishi H."/>
            <person name="Hirai H."/>
        </authorList>
    </citation>
    <scope>NUCLEOTIDE SEQUENCE [LARGE SCALE GENOMIC DNA]</scope>
    <source>
        <strain evidence="2 3">YK-624</strain>
    </source>
</reference>
<dbReference type="Proteomes" id="UP000703269">
    <property type="component" value="Unassembled WGS sequence"/>
</dbReference>
<dbReference type="OrthoDB" id="2798876at2759"/>
<accession>A0A9P3G5B7</accession>
<evidence type="ECO:0000313" key="3">
    <source>
        <dbReference type="Proteomes" id="UP000703269"/>
    </source>
</evidence>
<gene>
    <name evidence="2" type="ORF">PsYK624_055790</name>
</gene>
<feature type="signal peptide" evidence="1">
    <location>
        <begin position="1"/>
        <end position="20"/>
    </location>
</feature>
<keyword evidence="1" id="KW-0732">Signal</keyword>
<evidence type="ECO:0000256" key="1">
    <source>
        <dbReference type="SAM" id="SignalP"/>
    </source>
</evidence>
<evidence type="ECO:0000313" key="2">
    <source>
        <dbReference type="EMBL" id="GJE89478.1"/>
    </source>
</evidence>
<sequence>MKAVWSTLLTAAALATTAFAGDSLPGTFDIFSYNPVGGTTAKLDLVSILTVPMTTYHVLSTAPETISWQGMTLSNGIIEAIPPEYYGAAGSLGAVYVNPNYPIPTPGPFPMWSNSFVKTGLWTAADNGDGTSTLSLTGFSNLFSLCESYFNQPAGTTNAVVFNASSSAYGDGAETYDGSSCVPITLLAIARA</sequence>
<name>A0A9P3G5B7_9APHY</name>
<feature type="chain" id="PRO_5040150175" evidence="1">
    <location>
        <begin position="21"/>
        <end position="192"/>
    </location>
</feature>
<protein>
    <submittedName>
        <fullName evidence="2">Uncharacterized protein</fullName>
    </submittedName>
</protein>
<organism evidence="2 3">
    <name type="scientific">Phanerochaete sordida</name>
    <dbReference type="NCBI Taxonomy" id="48140"/>
    <lineage>
        <taxon>Eukaryota</taxon>
        <taxon>Fungi</taxon>
        <taxon>Dikarya</taxon>
        <taxon>Basidiomycota</taxon>
        <taxon>Agaricomycotina</taxon>
        <taxon>Agaricomycetes</taxon>
        <taxon>Polyporales</taxon>
        <taxon>Phanerochaetaceae</taxon>
        <taxon>Phanerochaete</taxon>
    </lineage>
</organism>
<keyword evidence="3" id="KW-1185">Reference proteome</keyword>
<dbReference type="AlphaFoldDB" id="A0A9P3G5B7"/>
<dbReference type="EMBL" id="BPQB01000013">
    <property type="protein sequence ID" value="GJE89478.1"/>
    <property type="molecule type" value="Genomic_DNA"/>
</dbReference>
<comment type="caution">
    <text evidence="2">The sequence shown here is derived from an EMBL/GenBank/DDBJ whole genome shotgun (WGS) entry which is preliminary data.</text>
</comment>
<proteinExistence type="predicted"/>